<sequence>MLSDDQTEGDHVSELKLDEGTIEQCVAICDRMLDKLMLARGRASVTLRADGFGTLPSALQLAAGYERKAQEVAETLNHYIAAVRAMREAFEQGGLAYADADSRVSSVLRSIDSGGGRA</sequence>
<evidence type="ECO:0000313" key="2">
    <source>
        <dbReference type="Proteomes" id="UP000013525"/>
    </source>
</evidence>
<dbReference type="Proteomes" id="UP000013525">
    <property type="component" value="Unassembled WGS sequence"/>
</dbReference>
<name>R7WPR2_9NOCA</name>
<comment type="caution">
    <text evidence="1">The sequence shown here is derived from an EMBL/GenBank/DDBJ whole genome shotgun (WGS) entry which is preliminary data.</text>
</comment>
<reference evidence="1 2" key="1">
    <citation type="journal article" date="2013" name="Genome Announc.">
        <title>Draft Genome Sequence of Rhodococcus rhodnii Strain LMG5362, a Symbiont of Rhodnius prolixus (Hemiptera, Reduviidae, Triatominae), the Principle Vector of Trypanosoma cruzi.</title>
        <authorList>
            <person name="Pachebat J.A."/>
            <person name="van Keulen G."/>
            <person name="Whitten M.M."/>
            <person name="Girdwood S."/>
            <person name="Del Sol R."/>
            <person name="Dyson P.J."/>
            <person name="Facey P.D."/>
        </authorList>
    </citation>
    <scope>NUCLEOTIDE SEQUENCE [LARGE SCALE GENOMIC DNA]</scope>
    <source>
        <strain evidence="1 2">LMG 5362</strain>
    </source>
</reference>
<dbReference type="RefSeq" id="WP_010837437.1">
    <property type="nucleotide sequence ID" value="NZ_APMY01000048.1"/>
</dbReference>
<protein>
    <recommendedName>
        <fullName evidence="3">PE domain-containing protein</fullName>
    </recommendedName>
</protein>
<dbReference type="eggNOG" id="ENOG5031EI3">
    <property type="taxonomic scope" value="Bacteria"/>
</dbReference>
<evidence type="ECO:0008006" key="3">
    <source>
        <dbReference type="Google" id="ProtNLM"/>
    </source>
</evidence>
<dbReference type="EMBL" id="APMY01000048">
    <property type="protein sequence ID" value="EOM77270.1"/>
    <property type="molecule type" value="Genomic_DNA"/>
</dbReference>
<organism evidence="1 2">
    <name type="scientific">Rhodococcus rhodnii LMG 5362</name>
    <dbReference type="NCBI Taxonomy" id="1273125"/>
    <lineage>
        <taxon>Bacteria</taxon>
        <taxon>Bacillati</taxon>
        <taxon>Actinomycetota</taxon>
        <taxon>Actinomycetes</taxon>
        <taxon>Mycobacteriales</taxon>
        <taxon>Nocardiaceae</taxon>
        <taxon>Rhodococcus</taxon>
    </lineage>
</organism>
<proteinExistence type="predicted"/>
<evidence type="ECO:0000313" key="1">
    <source>
        <dbReference type="EMBL" id="EOM77270.1"/>
    </source>
</evidence>
<dbReference type="AlphaFoldDB" id="R7WPR2"/>
<accession>R7WPR2</accession>
<keyword evidence="2" id="KW-1185">Reference proteome</keyword>
<gene>
    <name evidence="1" type="ORF">Rrhod_1373</name>
</gene>